<keyword evidence="3" id="KW-1185">Reference proteome</keyword>
<evidence type="ECO:0000259" key="1">
    <source>
        <dbReference type="Pfam" id="PF01863"/>
    </source>
</evidence>
<dbReference type="PANTHER" id="PTHR30399:SF1">
    <property type="entry name" value="UTP PYROPHOSPHATASE"/>
    <property type="match status" value="1"/>
</dbReference>
<dbReference type="RefSeq" id="WP_013300207.1">
    <property type="nucleotide sequence ID" value="NC_014414.1"/>
</dbReference>
<dbReference type="InterPro" id="IPR053136">
    <property type="entry name" value="UTP_pyrophosphatase-like"/>
</dbReference>
<dbReference type="EMBL" id="CP002156">
    <property type="protein sequence ID" value="ADM09233.1"/>
    <property type="molecule type" value="Genomic_DNA"/>
</dbReference>
<protein>
    <recommendedName>
        <fullName evidence="1">YgjP-like metallopeptidase domain-containing protein</fullName>
    </recommendedName>
</protein>
<dbReference type="HOGENOM" id="CLU_065947_2_2_5"/>
<dbReference type="InterPro" id="IPR002725">
    <property type="entry name" value="YgjP-like_metallopeptidase"/>
</dbReference>
<feature type="domain" description="YgjP-like metallopeptidase" evidence="1">
    <location>
        <begin position="25"/>
        <end position="232"/>
    </location>
</feature>
<dbReference type="OrthoDB" id="9795402at2"/>
<sequence length="241" mass="27707">MECVLHYGDETLRYTVARNPNLSTKVRIHVHPNGLIEAEAPSDAPPAEIKIALRKRARWITAQLREVAEARAHALPREFVSGETHFYLGKRYPLKIIQSAVEPSSVLLKGGQIRVTLPYRDPAAIKRRLNQWYRTKAADYFAKRLGEIASSVAWVRDEPDLKLLPMRKQWGSCSPSGAIHLNPWLVRAPRECIDYVIVHELCHLKEHNHSKRFYSLLDRQLPGWRHTKTRLDGMAELLLSE</sequence>
<evidence type="ECO:0000313" key="2">
    <source>
        <dbReference type="EMBL" id="ADM09233.1"/>
    </source>
</evidence>
<gene>
    <name evidence="2" type="ordered locus">PB2503_05812</name>
</gene>
<dbReference type="PANTHER" id="PTHR30399">
    <property type="entry name" value="UNCHARACTERIZED PROTEIN YGJP"/>
    <property type="match status" value="1"/>
</dbReference>
<accession>E0TGZ3</accession>
<dbReference type="CDD" id="cd07344">
    <property type="entry name" value="M48_yhfN_like"/>
    <property type="match status" value="1"/>
</dbReference>
<dbReference type="AlphaFoldDB" id="E0TGZ3"/>
<dbReference type="Proteomes" id="UP000001302">
    <property type="component" value="Chromosome"/>
</dbReference>
<dbReference type="Gene3D" id="3.30.2010.10">
    <property type="entry name" value="Metalloproteases ('zincins'), catalytic domain"/>
    <property type="match status" value="1"/>
</dbReference>
<evidence type="ECO:0000313" key="3">
    <source>
        <dbReference type="Proteomes" id="UP000001302"/>
    </source>
</evidence>
<dbReference type="STRING" id="314260.PB2503_05812"/>
<dbReference type="KEGG" id="pbr:PB2503_05812"/>
<name>E0TGZ3_PARBH</name>
<reference evidence="3" key="1">
    <citation type="submission" date="2010-08" db="EMBL/GenBank/DDBJ databases">
        <title>Genome sequence of Parvularcula bermudensis HTCC2503.</title>
        <authorList>
            <person name="Kang D.-M."/>
            <person name="Oh H.-M."/>
            <person name="Cho J.-C."/>
        </authorList>
    </citation>
    <scope>NUCLEOTIDE SEQUENCE [LARGE SCALE GENOMIC DNA]</scope>
    <source>
        <strain evidence="3">ATCC BAA-594 / HTCC2503 / KCTC 12087</strain>
    </source>
</reference>
<reference evidence="2 3" key="2">
    <citation type="journal article" date="2011" name="J. Bacteriol.">
        <title>Complete genome sequence of strain HTCC2503T of Parvularcula bermudensis, the type species of the order "Parvularculales" in the class Alphaproteobacteria.</title>
        <authorList>
            <person name="Oh H.M."/>
            <person name="Kang I."/>
            <person name="Vergin K.L."/>
            <person name="Kang D."/>
            <person name="Rhee K.H."/>
            <person name="Giovannoni S.J."/>
            <person name="Cho J.C."/>
        </authorList>
    </citation>
    <scope>NUCLEOTIDE SEQUENCE [LARGE SCALE GENOMIC DNA]</scope>
    <source>
        <strain evidence="3">ATCC BAA-594 / HTCC2503 / KCTC 12087</strain>
    </source>
</reference>
<proteinExistence type="predicted"/>
<organism evidence="2 3">
    <name type="scientific">Parvularcula bermudensis (strain ATCC BAA-594 / HTCC2503 / KCTC 12087)</name>
    <dbReference type="NCBI Taxonomy" id="314260"/>
    <lineage>
        <taxon>Bacteria</taxon>
        <taxon>Pseudomonadati</taxon>
        <taxon>Pseudomonadota</taxon>
        <taxon>Alphaproteobacteria</taxon>
        <taxon>Parvularculales</taxon>
        <taxon>Parvularculaceae</taxon>
        <taxon>Parvularcula</taxon>
    </lineage>
</organism>
<dbReference type="Pfam" id="PF01863">
    <property type="entry name" value="YgjP-like"/>
    <property type="match status" value="1"/>
</dbReference>
<dbReference type="eggNOG" id="COG1451">
    <property type="taxonomic scope" value="Bacteria"/>
</dbReference>